<accession>A0A7M2WYT1</accession>
<evidence type="ECO:0000256" key="7">
    <source>
        <dbReference type="ARBA" id="ARBA00023235"/>
    </source>
</evidence>
<feature type="region of interest" description="Disordered" evidence="10">
    <location>
        <begin position="1"/>
        <end position="37"/>
    </location>
</feature>
<evidence type="ECO:0000256" key="4">
    <source>
        <dbReference type="ARBA" id="ARBA00016902"/>
    </source>
</evidence>
<evidence type="ECO:0000256" key="2">
    <source>
        <dbReference type="ARBA" id="ARBA00005464"/>
    </source>
</evidence>
<keyword evidence="7 9" id="KW-0413">Isomerase</keyword>
<dbReference type="SUPFAM" id="SSF54534">
    <property type="entry name" value="FKBP-like"/>
    <property type="match status" value="1"/>
</dbReference>
<dbReference type="Gene3D" id="3.10.50.40">
    <property type="match status" value="1"/>
</dbReference>
<comment type="subcellular location">
    <subcellularLocation>
        <location evidence="9">Cytoplasm</location>
    </subcellularLocation>
    <text evidence="9">About half TF is bound to the ribosome near the polypeptide exit tunnel while the other half is free in the cytoplasm.</text>
</comment>
<gene>
    <name evidence="9 13" type="primary">tig</name>
    <name evidence="13" type="ORF">IPV69_04070</name>
</gene>
<evidence type="ECO:0000256" key="3">
    <source>
        <dbReference type="ARBA" id="ARBA00013194"/>
    </source>
</evidence>
<dbReference type="GO" id="GO:0044183">
    <property type="term" value="F:protein folding chaperone"/>
    <property type="evidence" value="ECO:0007669"/>
    <property type="project" value="TreeGrafter"/>
</dbReference>
<keyword evidence="9" id="KW-0963">Cytoplasm</keyword>
<dbReference type="GO" id="GO:0051301">
    <property type="term" value="P:cell division"/>
    <property type="evidence" value="ECO:0007669"/>
    <property type="project" value="UniProtKB-KW"/>
</dbReference>
<dbReference type="InterPro" id="IPR037041">
    <property type="entry name" value="Trigger_fac_C_sf"/>
</dbReference>
<dbReference type="InterPro" id="IPR046357">
    <property type="entry name" value="PPIase_dom_sf"/>
</dbReference>
<keyword evidence="6 9" id="KW-0143">Chaperone</keyword>
<evidence type="ECO:0000256" key="5">
    <source>
        <dbReference type="ARBA" id="ARBA00023110"/>
    </source>
</evidence>
<dbReference type="GO" id="GO:0051083">
    <property type="term" value="P:'de novo' cotranslational protein folding"/>
    <property type="evidence" value="ECO:0007669"/>
    <property type="project" value="TreeGrafter"/>
</dbReference>
<dbReference type="EC" id="5.2.1.8" evidence="3 9"/>
<evidence type="ECO:0000313" key="13">
    <source>
        <dbReference type="EMBL" id="QOV90553.1"/>
    </source>
</evidence>
<dbReference type="Pfam" id="PF05698">
    <property type="entry name" value="Trigger_C"/>
    <property type="match status" value="1"/>
</dbReference>
<dbReference type="InterPro" id="IPR008881">
    <property type="entry name" value="Trigger_fac_ribosome-bd_bac"/>
</dbReference>
<dbReference type="InterPro" id="IPR027304">
    <property type="entry name" value="Trigger_fact/SurA_dom_sf"/>
</dbReference>
<dbReference type="Pfam" id="PF05697">
    <property type="entry name" value="Trigger_N"/>
    <property type="match status" value="1"/>
</dbReference>
<keyword evidence="5 9" id="KW-0697">Rotamase</keyword>
<evidence type="ECO:0000313" key="14">
    <source>
        <dbReference type="Proteomes" id="UP000593765"/>
    </source>
</evidence>
<feature type="domain" description="Trigger factor C-terminal" evidence="12">
    <location>
        <begin position="290"/>
        <end position="445"/>
    </location>
</feature>
<dbReference type="PANTHER" id="PTHR30560:SF3">
    <property type="entry name" value="TRIGGER FACTOR-LIKE PROTEIN TIG, CHLOROPLASTIC"/>
    <property type="match status" value="1"/>
</dbReference>
<dbReference type="SUPFAM" id="SSF109998">
    <property type="entry name" value="Triger factor/SurA peptide-binding domain-like"/>
    <property type="match status" value="1"/>
</dbReference>
<evidence type="ECO:0000259" key="11">
    <source>
        <dbReference type="Pfam" id="PF05697"/>
    </source>
</evidence>
<reference evidence="13 14" key="1">
    <citation type="submission" date="2020-10" db="EMBL/GenBank/DDBJ databases">
        <title>Wide distribution of Phycisphaera-like planctomycetes from WD2101 soil group in peatlands and genome analysis of the first cultivated representative.</title>
        <authorList>
            <person name="Dedysh S.N."/>
            <person name="Beletsky A.V."/>
            <person name="Ivanova A."/>
            <person name="Kulichevskaya I.S."/>
            <person name="Suzina N.E."/>
            <person name="Philippov D.A."/>
            <person name="Rakitin A.L."/>
            <person name="Mardanov A.V."/>
            <person name="Ravin N.V."/>
        </authorList>
    </citation>
    <scope>NUCLEOTIDE SEQUENCE [LARGE SCALE GENOMIC DNA]</scope>
    <source>
        <strain evidence="13 14">M1803</strain>
    </source>
</reference>
<comment type="function">
    <text evidence="9">Involved in protein export. Acts as a chaperone by maintaining the newly synthesized protein in an open conformation. Functions as a peptidyl-prolyl cis-trans isomerase.</text>
</comment>
<comment type="similarity">
    <text evidence="2 9">Belongs to the FKBP-type PPIase family. Tig subfamily.</text>
</comment>
<dbReference type="RefSeq" id="WP_206293642.1">
    <property type="nucleotide sequence ID" value="NZ_CP063458.1"/>
</dbReference>
<proteinExistence type="inferred from homology"/>
<dbReference type="GO" id="GO:0015031">
    <property type="term" value="P:protein transport"/>
    <property type="evidence" value="ECO:0007669"/>
    <property type="project" value="UniProtKB-UniRule"/>
</dbReference>
<dbReference type="InterPro" id="IPR005215">
    <property type="entry name" value="Trig_fac"/>
</dbReference>
<dbReference type="HAMAP" id="MF_00303">
    <property type="entry name" value="Trigger_factor_Tig"/>
    <property type="match status" value="1"/>
</dbReference>
<keyword evidence="9" id="KW-0132">Cell division</keyword>
<dbReference type="GO" id="GO:0003755">
    <property type="term" value="F:peptidyl-prolyl cis-trans isomerase activity"/>
    <property type="evidence" value="ECO:0007669"/>
    <property type="project" value="UniProtKB-UniRule"/>
</dbReference>
<sequence>MSETQTAEATETVDAVEQPFEYPVTVEDAGSGSKKVSVEIPRDRIDTEIKKQFGELRKQAALPGFRVGRAPQKLIEKRFATDVKNDVRRSLISESYEQAIEKNKLQVLGEPEFEDIEKAQIPDDGGPLKYSFNVEVQPDFILPDIAQITVKKPKIDIKEENIDQAMTNLREQQGALVPVEDRGVEEKDYMTADVHVKLEGKVVAHQHDAQLVARPGRIGGVQIDDLADKVKGMKAGETRNFTVKAPENHPDETARGKDLEVEVAVKDIKRLELAAITESFLADLGFEKEAELRDALREQMQEKIDFDVQTAMREQVARYLYENVTLDLPQKMSERQVDRVIQRRAMDLMMRGATREQLEANIEALRAGAGDEAQRELKLFFILQKLAADLGVDVDEEELNGRIAYMAIQRDQRPETLKKEMANNGQLVQMYIQMREQKALDKVLETVKVEVVEVKPEEEKKAE</sequence>
<dbReference type="InterPro" id="IPR008880">
    <property type="entry name" value="Trigger_fac_C"/>
</dbReference>
<dbReference type="AlphaFoldDB" id="A0A7M2WYT1"/>
<evidence type="ECO:0000259" key="12">
    <source>
        <dbReference type="Pfam" id="PF05698"/>
    </source>
</evidence>
<organism evidence="13 14">
    <name type="scientific">Humisphaera borealis</name>
    <dbReference type="NCBI Taxonomy" id="2807512"/>
    <lineage>
        <taxon>Bacteria</taxon>
        <taxon>Pseudomonadati</taxon>
        <taxon>Planctomycetota</taxon>
        <taxon>Phycisphaerae</taxon>
        <taxon>Tepidisphaerales</taxon>
        <taxon>Tepidisphaeraceae</taxon>
        <taxon>Humisphaera</taxon>
    </lineage>
</organism>
<evidence type="ECO:0000256" key="9">
    <source>
        <dbReference type="HAMAP-Rule" id="MF_00303"/>
    </source>
</evidence>
<dbReference type="GO" id="GO:0043022">
    <property type="term" value="F:ribosome binding"/>
    <property type="evidence" value="ECO:0007669"/>
    <property type="project" value="TreeGrafter"/>
</dbReference>
<dbReference type="GO" id="GO:0043335">
    <property type="term" value="P:protein unfolding"/>
    <property type="evidence" value="ECO:0007669"/>
    <property type="project" value="TreeGrafter"/>
</dbReference>
<evidence type="ECO:0000256" key="6">
    <source>
        <dbReference type="ARBA" id="ARBA00023186"/>
    </source>
</evidence>
<comment type="catalytic activity">
    <reaction evidence="1 9">
        <text>[protein]-peptidylproline (omega=180) = [protein]-peptidylproline (omega=0)</text>
        <dbReference type="Rhea" id="RHEA:16237"/>
        <dbReference type="Rhea" id="RHEA-COMP:10747"/>
        <dbReference type="Rhea" id="RHEA-COMP:10748"/>
        <dbReference type="ChEBI" id="CHEBI:83833"/>
        <dbReference type="ChEBI" id="CHEBI:83834"/>
        <dbReference type="EC" id="5.2.1.8"/>
    </reaction>
</comment>
<dbReference type="EMBL" id="CP063458">
    <property type="protein sequence ID" value="QOV90553.1"/>
    <property type="molecule type" value="Genomic_DNA"/>
</dbReference>
<comment type="domain">
    <text evidence="9">Consists of 3 domains; the N-terminus binds the ribosome, the middle domain has PPIase activity, while the C-terminus has intrinsic chaperone activity on its own.</text>
</comment>
<dbReference type="Gene3D" id="3.30.70.1050">
    <property type="entry name" value="Trigger factor ribosome-binding domain"/>
    <property type="match status" value="1"/>
</dbReference>
<evidence type="ECO:0000256" key="10">
    <source>
        <dbReference type="SAM" id="MobiDB-lite"/>
    </source>
</evidence>
<dbReference type="NCBIfam" id="TIGR00115">
    <property type="entry name" value="tig"/>
    <property type="match status" value="1"/>
</dbReference>
<dbReference type="PANTHER" id="PTHR30560">
    <property type="entry name" value="TRIGGER FACTOR CHAPERONE AND PEPTIDYL-PROLYL CIS/TRANS ISOMERASE"/>
    <property type="match status" value="1"/>
</dbReference>
<keyword evidence="9" id="KW-0131">Cell cycle</keyword>
<evidence type="ECO:0000256" key="8">
    <source>
        <dbReference type="ARBA" id="ARBA00029986"/>
    </source>
</evidence>
<dbReference type="Proteomes" id="UP000593765">
    <property type="component" value="Chromosome"/>
</dbReference>
<feature type="domain" description="Trigger factor ribosome-binding bacterial" evidence="11">
    <location>
        <begin position="24"/>
        <end position="169"/>
    </location>
</feature>
<name>A0A7M2WYT1_9BACT</name>
<evidence type="ECO:0000256" key="1">
    <source>
        <dbReference type="ARBA" id="ARBA00000971"/>
    </source>
</evidence>
<dbReference type="SUPFAM" id="SSF102735">
    <property type="entry name" value="Trigger factor ribosome-binding domain"/>
    <property type="match status" value="1"/>
</dbReference>
<dbReference type="PIRSF" id="PIRSF003095">
    <property type="entry name" value="Trigger_factor"/>
    <property type="match status" value="1"/>
</dbReference>
<keyword evidence="14" id="KW-1185">Reference proteome</keyword>
<dbReference type="KEGG" id="hbs:IPV69_04070"/>
<protein>
    <recommendedName>
        <fullName evidence="4 9">Trigger factor</fullName>
        <shortName evidence="9">TF</shortName>
        <ecNumber evidence="3 9">5.2.1.8</ecNumber>
    </recommendedName>
    <alternativeName>
        <fullName evidence="8 9">PPIase</fullName>
    </alternativeName>
</protein>
<dbReference type="Gene3D" id="1.10.3120.10">
    <property type="entry name" value="Trigger factor, C-terminal domain"/>
    <property type="match status" value="1"/>
</dbReference>
<dbReference type="GO" id="GO:0005737">
    <property type="term" value="C:cytoplasm"/>
    <property type="evidence" value="ECO:0007669"/>
    <property type="project" value="UniProtKB-SubCell"/>
</dbReference>
<dbReference type="InterPro" id="IPR036611">
    <property type="entry name" value="Trigger_fac_ribosome-bd_sf"/>
</dbReference>